<proteinExistence type="predicted"/>
<evidence type="ECO:0000259" key="2">
    <source>
        <dbReference type="PROSITE" id="PS50983"/>
    </source>
</evidence>
<reference evidence="3 4" key="1">
    <citation type="submission" date="2017-10" db="EMBL/GenBank/DDBJ databases">
        <title>Genomics of the genus Arcobacter.</title>
        <authorList>
            <person name="Perez-Cataluna A."/>
            <person name="Figueras M.J."/>
        </authorList>
    </citation>
    <scope>NUCLEOTIDE SEQUENCE [LARGE SCALE GENOMIC DNA]</scope>
    <source>
        <strain evidence="3 4">CECT 9230</strain>
    </source>
</reference>
<dbReference type="RefSeq" id="WP_113894705.1">
    <property type="nucleotide sequence ID" value="NZ_JANJGA010000013.1"/>
</dbReference>
<organism evidence="3 4">
    <name type="scientific">Aliarcobacter vitoriensis</name>
    <dbReference type="NCBI Taxonomy" id="2011099"/>
    <lineage>
        <taxon>Bacteria</taxon>
        <taxon>Pseudomonadati</taxon>
        <taxon>Campylobacterota</taxon>
        <taxon>Epsilonproteobacteria</taxon>
        <taxon>Campylobacterales</taxon>
        <taxon>Arcobacteraceae</taxon>
        <taxon>Aliarcobacter</taxon>
    </lineage>
</organism>
<dbReference type="AlphaFoldDB" id="A0A366MQV6"/>
<dbReference type="Pfam" id="PF01497">
    <property type="entry name" value="Peripla_BP_2"/>
    <property type="match status" value="1"/>
</dbReference>
<keyword evidence="4" id="KW-1185">Reference proteome</keyword>
<protein>
    <submittedName>
        <fullName evidence="3">ABC transporter substrate-binding protein</fullName>
    </submittedName>
</protein>
<comment type="caution">
    <text evidence="3">The sequence shown here is derived from an EMBL/GenBank/DDBJ whole genome shotgun (WGS) entry which is preliminary data.</text>
</comment>
<dbReference type="PROSITE" id="PS50983">
    <property type="entry name" value="FE_B12_PBP"/>
    <property type="match status" value="1"/>
</dbReference>
<name>A0A366MQV6_9BACT</name>
<dbReference type="GO" id="GO:0071281">
    <property type="term" value="P:cellular response to iron ion"/>
    <property type="evidence" value="ECO:0007669"/>
    <property type="project" value="TreeGrafter"/>
</dbReference>
<dbReference type="InterPro" id="IPR002491">
    <property type="entry name" value="ABC_transptr_periplasmic_BD"/>
</dbReference>
<evidence type="ECO:0000313" key="3">
    <source>
        <dbReference type="EMBL" id="RBQ28625.1"/>
    </source>
</evidence>
<accession>A0A366MQV6</accession>
<sequence>MFKIVFLILSLCFYANANSYKDMFDENIEIKKVDKIYASTPTILYSLYAVDKSKIAGLNFPFNEIEAKYIDENIKNLPIIGGWFGKGNTPNSEMILKINPDVILLSETSKEQSEKKIKDSLGNINIPFFYIKSSTLEDIINSFSYLGKLTSNEKRAKELEDYANKVLNEAKEVSKKVTKKPKVYYAQGNNGLETECDSSVRSELITFAGGENLHKCQNSNTYGKQAINFEKVLSYNPEVILVYEKEFYKKIYNDPKWQFIDAVKNKRVYFLPKGPFSWFDRPPSFMKILGLKWLLNILHNDIYQIDINKDAKEFYSLFLGLEISDEQLNHIMGKDIE</sequence>
<feature type="signal peptide" evidence="1">
    <location>
        <begin position="1"/>
        <end position="17"/>
    </location>
</feature>
<evidence type="ECO:0000256" key="1">
    <source>
        <dbReference type="SAM" id="SignalP"/>
    </source>
</evidence>
<feature type="chain" id="PRO_5016935569" evidence="1">
    <location>
        <begin position="18"/>
        <end position="337"/>
    </location>
</feature>
<dbReference type="EMBL" id="PDKB01000013">
    <property type="protein sequence ID" value="RBQ28625.1"/>
    <property type="molecule type" value="Genomic_DNA"/>
</dbReference>
<dbReference type="SUPFAM" id="SSF53807">
    <property type="entry name" value="Helical backbone' metal receptor"/>
    <property type="match status" value="1"/>
</dbReference>
<dbReference type="Proteomes" id="UP000252669">
    <property type="component" value="Unassembled WGS sequence"/>
</dbReference>
<keyword evidence="1" id="KW-0732">Signal</keyword>
<evidence type="ECO:0000313" key="4">
    <source>
        <dbReference type="Proteomes" id="UP000252669"/>
    </source>
</evidence>
<dbReference type="Gene3D" id="1.20.58.2180">
    <property type="match status" value="1"/>
</dbReference>
<dbReference type="Gene3D" id="3.40.50.1980">
    <property type="entry name" value="Nitrogenase molybdenum iron protein domain"/>
    <property type="match status" value="2"/>
</dbReference>
<gene>
    <name evidence="3" type="ORF">CRU91_07995</name>
</gene>
<dbReference type="OrthoDB" id="9775594at2"/>
<dbReference type="PANTHER" id="PTHR30535">
    <property type="entry name" value="VITAMIN B12-BINDING PROTEIN"/>
    <property type="match status" value="1"/>
</dbReference>
<dbReference type="InterPro" id="IPR050902">
    <property type="entry name" value="ABC_Transporter_SBP"/>
</dbReference>
<dbReference type="PANTHER" id="PTHR30535:SF34">
    <property type="entry name" value="MOLYBDATE-BINDING PROTEIN MOLA"/>
    <property type="match status" value="1"/>
</dbReference>
<feature type="domain" description="Fe/B12 periplasmic-binding" evidence="2">
    <location>
        <begin position="32"/>
        <end position="302"/>
    </location>
</feature>